<dbReference type="RefSeq" id="WP_124147375.1">
    <property type="nucleotide sequence ID" value="NZ_CAWOKI010000258.1"/>
</dbReference>
<organism evidence="3 4">
    <name type="scientific">Okeania hirsuta</name>
    <dbReference type="NCBI Taxonomy" id="1458930"/>
    <lineage>
        <taxon>Bacteria</taxon>
        <taxon>Bacillati</taxon>
        <taxon>Cyanobacteriota</taxon>
        <taxon>Cyanophyceae</taxon>
        <taxon>Oscillatoriophycideae</taxon>
        <taxon>Oscillatoriales</taxon>
        <taxon>Microcoleaceae</taxon>
        <taxon>Okeania</taxon>
    </lineage>
</organism>
<proteinExistence type="predicted"/>
<keyword evidence="2" id="KW-1133">Transmembrane helix</keyword>
<keyword evidence="2" id="KW-0472">Membrane</keyword>
<feature type="region of interest" description="Disordered" evidence="1">
    <location>
        <begin position="1"/>
        <end position="30"/>
    </location>
</feature>
<accession>A0A3N6PG81</accession>
<dbReference type="Proteomes" id="UP000269154">
    <property type="component" value="Unassembled WGS sequence"/>
</dbReference>
<dbReference type="EMBL" id="RCBY01000144">
    <property type="protein sequence ID" value="RQH33471.1"/>
    <property type="molecule type" value="Genomic_DNA"/>
</dbReference>
<keyword evidence="2" id="KW-0812">Transmembrane</keyword>
<sequence>MKFINPFNQSNLSTKESDYSEELNPPINQTKSSKNQMQIWRFILPLTVQLALILSIPAQAIYTTITGRTVVLQTVPVDPYDFLRGYYQVLDYDISRKDNLNKLPGWNKFELEISGKLSSQNPTNIYVILAAPETTENLGIPKVWKPVDVSAKQPQNLPANQIAIQGKFNGRTIKYGLETYYMPENKRKDINQDIRAAQTTVNLEGKIPFVVEVKVSSQGQAVPVSLWVRDRNYKF</sequence>
<evidence type="ECO:0000313" key="3">
    <source>
        <dbReference type="EMBL" id="RQH33471.1"/>
    </source>
</evidence>
<evidence type="ECO:0000313" key="4">
    <source>
        <dbReference type="Proteomes" id="UP000269154"/>
    </source>
</evidence>
<evidence type="ECO:0000256" key="1">
    <source>
        <dbReference type="SAM" id="MobiDB-lite"/>
    </source>
</evidence>
<feature type="transmembrane region" description="Helical" evidence="2">
    <location>
        <begin position="39"/>
        <end position="62"/>
    </location>
</feature>
<comment type="caution">
    <text evidence="3">The sequence shown here is derived from an EMBL/GenBank/DDBJ whole genome shotgun (WGS) entry which is preliminary data.</text>
</comment>
<protein>
    <submittedName>
        <fullName evidence="3">Membrane-anchored protein</fullName>
    </submittedName>
</protein>
<dbReference type="AlphaFoldDB" id="A0A3N6PG81"/>
<evidence type="ECO:0000256" key="2">
    <source>
        <dbReference type="SAM" id="Phobius"/>
    </source>
</evidence>
<name>A0A3N6PG81_9CYAN</name>
<keyword evidence="4" id="KW-1185">Reference proteome</keyword>
<dbReference type="OrthoDB" id="4868247at2"/>
<dbReference type="InterPro" id="IPR025833">
    <property type="entry name" value="GDYXXLXY"/>
</dbReference>
<reference evidence="3 4" key="1">
    <citation type="journal article" date="2018" name="ACS Chem. Biol.">
        <title>Ketoreductase domain dysfunction expands chemodiversity: malyngamide biosynthesis in the cyanobacterium Okeania hirsuta.</title>
        <authorList>
            <person name="Moss N.A."/>
            <person name="Leao T."/>
            <person name="Rankin M."/>
            <person name="McCullough T.M."/>
            <person name="Qu P."/>
            <person name="Korobeynikov A."/>
            <person name="Smith J.L."/>
            <person name="Gerwick L."/>
            <person name="Gerwick W.H."/>
        </authorList>
    </citation>
    <scope>NUCLEOTIDE SEQUENCE [LARGE SCALE GENOMIC DNA]</scope>
    <source>
        <strain evidence="3 4">PAB10Feb10-1</strain>
    </source>
</reference>
<gene>
    <name evidence="3" type="ORF">D5R40_21590</name>
</gene>
<dbReference type="Pfam" id="PF14345">
    <property type="entry name" value="GDYXXLXY"/>
    <property type="match status" value="1"/>
</dbReference>
<feature type="compositionally biased region" description="Polar residues" evidence="1">
    <location>
        <begin position="1"/>
        <end position="14"/>
    </location>
</feature>